<reference evidence="3" key="2">
    <citation type="submission" date="2021-04" db="EMBL/GenBank/DDBJ databases">
        <authorList>
            <person name="Gilroy R."/>
        </authorList>
    </citation>
    <scope>NUCLEOTIDE SEQUENCE</scope>
    <source>
        <strain evidence="3">ChiGjej1B1-98</strain>
    </source>
</reference>
<evidence type="ECO:0000259" key="2">
    <source>
        <dbReference type="Pfam" id="PF01494"/>
    </source>
</evidence>
<dbReference type="InterPro" id="IPR002938">
    <property type="entry name" value="FAD-bd"/>
</dbReference>
<protein>
    <submittedName>
        <fullName evidence="3">Bifunctional 3-(3-hydroxy-phenyl)propionate/3-hydroxycinnamic acid hydroxylase</fullName>
        <ecNumber evidence="3">1.14.13.127</ecNumber>
    </submittedName>
</protein>
<sequence length="507" mass="54920">MRTETDADVVVVGAGPVGTVALALLGQAGLTAIGIEKDAEPWPTARAVHFDGETFRTLQSLGIAARLEEVTIPMTSLRVENEARETLVRIPTGRLGDQGWHDDINFHQPEVETQLRELVEDTSGVELRVGTEALKVRPADDGVEVDVLDSAGVETTLRARWVIAADGARSPVRQAVGIKSDRFGEDQKWVVVDGHLIDSPGYEDDMVFLSHHSRPALWVRLPGTRVRMEFMVMPNDDLDEIITPAGVERMSLGVLPADRFTAERQAIYTFRGRVARQWRSGPVFLAGDAAHQAPPLFGQGLCAGIRDVVNLIWKFELVANGSAGDELLDTYESERAPHARFWVEQAVQAALGVQTTDPEIAARRDAAIRTDPTSLAPVSPRLGPGLHTGAVNTRAGGLSIQPVLADGCRLDDRLGSGFIVVATTQTYDALDTATRSRLERDDHIVVLRDAEPGARQLLEASEAIGLVIRPDRYIFGTASSPAELTELVNLIPGFSPHPGYTAIGTDL</sequence>
<comment type="caution">
    <text evidence="3">The sequence shown here is derived from an EMBL/GenBank/DDBJ whole genome shotgun (WGS) entry which is preliminary data.</text>
</comment>
<name>A0A9D2C914_9MICO</name>
<dbReference type="GO" id="GO:0019622">
    <property type="term" value="P:3-(3-hydroxy)phenylpropionate catabolic process"/>
    <property type="evidence" value="ECO:0007669"/>
    <property type="project" value="TreeGrafter"/>
</dbReference>
<dbReference type="GO" id="GO:0008688">
    <property type="term" value="F:3-(3-hydroxyphenyl)propionate hydroxylase activity"/>
    <property type="evidence" value="ECO:0007669"/>
    <property type="project" value="UniProtKB-EC"/>
</dbReference>
<dbReference type="Gene3D" id="3.50.50.60">
    <property type="entry name" value="FAD/NAD(P)-binding domain"/>
    <property type="match status" value="1"/>
</dbReference>
<dbReference type="NCBIfam" id="NF004829">
    <property type="entry name" value="PRK06183.1-3"/>
    <property type="match status" value="1"/>
</dbReference>
<dbReference type="GO" id="GO:0071949">
    <property type="term" value="F:FAD binding"/>
    <property type="evidence" value="ECO:0007669"/>
    <property type="project" value="InterPro"/>
</dbReference>
<dbReference type="Proteomes" id="UP000824005">
    <property type="component" value="Unassembled WGS sequence"/>
</dbReference>
<proteinExistence type="predicted"/>
<dbReference type="InterPro" id="IPR050631">
    <property type="entry name" value="PheA/TfdB_FAD_monoxygenase"/>
</dbReference>
<dbReference type="InterPro" id="IPR036188">
    <property type="entry name" value="FAD/NAD-bd_sf"/>
</dbReference>
<dbReference type="Pfam" id="PF01494">
    <property type="entry name" value="FAD_binding_3"/>
    <property type="match status" value="1"/>
</dbReference>
<dbReference type="PANTHER" id="PTHR43476:SF3">
    <property type="entry name" value="FAD-BINDING MONOOXYGENASE"/>
    <property type="match status" value="1"/>
</dbReference>
<reference evidence="3" key="1">
    <citation type="journal article" date="2021" name="PeerJ">
        <title>Extensive microbial diversity within the chicken gut microbiome revealed by metagenomics and culture.</title>
        <authorList>
            <person name="Gilroy R."/>
            <person name="Ravi A."/>
            <person name="Getino M."/>
            <person name="Pursley I."/>
            <person name="Horton D.L."/>
            <person name="Alikhan N.F."/>
            <person name="Baker D."/>
            <person name="Gharbi K."/>
            <person name="Hall N."/>
            <person name="Watson M."/>
            <person name="Adriaenssens E.M."/>
            <person name="Foster-Nyarko E."/>
            <person name="Jarju S."/>
            <person name="Secka A."/>
            <person name="Antonio M."/>
            <person name="Oren A."/>
            <person name="Chaudhuri R.R."/>
            <person name="La Ragione R."/>
            <person name="Hildebrand F."/>
            <person name="Pallen M.J."/>
        </authorList>
    </citation>
    <scope>NUCLEOTIDE SEQUENCE</scope>
    <source>
        <strain evidence="3">ChiGjej1B1-98</strain>
    </source>
</reference>
<gene>
    <name evidence="3" type="ORF">H9830_03680</name>
</gene>
<keyword evidence="1 3" id="KW-0560">Oxidoreductase</keyword>
<dbReference type="PRINTS" id="PR00420">
    <property type="entry name" value="RNGMNOXGNASE"/>
</dbReference>
<evidence type="ECO:0000313" key="3">
    <source>
        <dbReference type="EMBL" id="HIY65359.1"/>
    </source>
</evidence>
<dbReference type="EC" id="1.14.13.127" evidence="3"/>
<evidence type="ECO:0000313" key="4">
    <source>
        <dbReference type="Proteomes" id="UP000824005"/>
    </source>
</evidence>
<dbReference type="EMBL" id="DXDC01000110">
    <property type="protein sequence ID" value="HIY65359.1"/>
    <property type="molecule type" value="Genomic_DNA"/>
</dbReference>
<dbReference type="SUPFAM" id="SSF51905">
    <property type="entry name" value="FAD/NAD(P)-binding domain"/>
    <property type="match status" value="1"/>
</dbReference>
<evidence type="ECO:0000256" key="1">
    <source>
        <dbReference type="ARBA" id="ARBA00023002"/>
    </source>
</evidence>
<dbReference type="PANTHER" id="PTHR43476">
    <property type="entry name" value="3-(3-HYDROXY-PHENYL)PROPIONATE/3-HYDROXYCINNAMIC ACID HYDROXYLASE"/>
    <property type="match status" value="1"/>
</dbReference>
<feature type="domain" description="FAD-binding" evidence="2">
    <location>
        <begin position="6"/>
        <end position="345"/>
    </location>
</feature>
<dbReference type="Gene3D" id="3.30.70.2450">
    <property type="match status" value="1"/>
</dbReference>
<dbReference type="AlphaFoldDB" id="A0A9D2C914"/>
<accession>A0A9D2C914</accession>
<organism evidence="3 4">
    <name type="scientific">Candidatus Agrococcus pullicola</name>
    <dbReference type="NCBI Taxonomy" id="2838429"/>
    <lineage>
        <taxon>Bacteria</taxon>
        <taxon>Bacillati</taxon>
        <taxon>Actinomycetota</taxon>
        <taxon>Actinomycetes</taxon>
        <taxon>Micrococcales</taxon>
        <taxon>Microbacteriaceae</taxon>
        <taxon>Agrococcus</taxon>
    </lineage>
</organism>